<dbReference type="OrthoDB" id="9814782at2"/>
<keyword evidence="2" id="KW-1185">Reference proteome</keyword>
<gene>
    <name evidence="1" type="ORF">DDE20_05095</name>
</gene>
<dbReference type="Pfam" id="PF04268">
    <property type="entry name" value="SoxG"/>
    <property type="match status" value="1"/>
</dbReference>
<organism evidence="1 2">
    <name type="scientific">Pararhodobacter oceanensis</name>
    <dbReference type="NCBI Taxonomy" id="2172121"/>
    <lineage>
        <taxon>Bacteria</taxon>
        <taxon>Pseudomonadati</taxon>
        <taxon>Pseudomonadota</taxon>
        <taxon>Alphaproteobacteria</taxon>
        <taxon>Rhodobacterales</taxon>
        <taxon>Paracoccaceae</taxon>
        <taxon>Pararhodobacter</taxon>
    </lineage>
</organism>
<dbReference type="Gene3D" id="3.30.1360.120">
    <property type="entry name" value="Probable tRNA modification gtpase trme, domain 1"/>
    <property type="match status" value="1"/>
</dbReference>
<evidence type="ECO:0000313" key="1">
    <source>
        <dbReference type="EMBL" id="PVH29510.1"/>
    </source>
</evidence>
<dbReference type="Proteomes" id="UP000245911">
    <property type="component" value="Unassembled WGS sequence"/>
</dbReference>
<sequence length="187" mass="19729">MSEAVSALPHAQYSGLVDLAEAGLTGMITLRGDLASPVLAEAVRAATGASVPEVRRIEAGESGQAAWMSPDELLLIVPYEGAAGVVEALETALAGEFATAAEVSDARAFFRITGPQARDVLAKVCPVDFSDFAVGELRRTRAAQVAAAVWREEGDVWSLVCFRSVAQYVWDLLATVSKPGGEVGFYR</sequence>
<dbReference type="RefSeq" id="WP_116557394.1">
    <property type="nucleotide sequence ID" value="NZ_QDKM01000002.1"/>
</dbReference>
<dbReference type="InterPro" id="IPR027266">
    <property type="entry name" value="TrmE/GcvT-like"/>
</dbReference>
<accession>A0A2T8HVP5</accession>
<protein>
    <submittedName>
        <fullName evidence="1">Sarcosine oxidase subunit gamma</fullName>
    </submittedName>
</protein>
<dbReference type="AlphaFoldDB" id="A0A2T8HVP5"/>
<reference evidence="1 2" key="1">
    <citation type="submission" date="2018-04" db="EMBL/GenBank/DDBJ databases">
        <title>Pararhodobacter oceanense sp. nov., isolated from marine intertidal sediment.</title>
        <authorList>
            <person name="Wang X.-L."/>
            <person name="Du Z.-J."/>
        </authorList>
    </citation>
    <scope>NUCLEOTIDE SEQUENCE [LARGE SCALE GENOMIC DNA]</scope>
    <source>
        <strain evidence="1 2">AM505</strain>
    </source>
</reference>
<dbReference type="SUPFAM" id="SSF103025">
    <property type="entry name" value="Folate-binding domain"/>
    <property type="match status" value="1"/>
</dbReference>
<proteinExistence type="predicted"/>
<comment type="caution">
    <text evidence="1">The sequence shown here is derived from an EMBL/GenBank/DDBJ whole genome shotgun (WGS) entry which is preliminary data.</text>
</comment>
<dbReference type="Gene3D" id="3.30.70.1520">
    <property type="entry name" value="Heterotetrameric sarcosine oxidase"/>
    <property type="match status" value="1"/>
</dbReference>
<name>A0A2T8HVP5_9RHOB</name>
<dbReference type="InterPro" id="IPR007375">
    <property type="entry name" value="SoxG"/>
</dbReference>
<dbReference type="EMBL" id="QDKM01000002">
    <property type="protein sequence ID" value="PVH29510.1"/>
    <property type="molecule type" value="Genomic_DNA"/>
</dbReference>
<evidence type="ECO:0000313" key="2">
    <source>
        <dbReference type="Proteomes" id="UP000245911"/>
    </source>
</evidence>